<reference evidence="2 3" key="1">
    <citation type="journal article" date="2019" name="Sci. Rep.">
        <title>Orb-weaving spider Araneus ventricosus genome elucidates the spidroin gene catalogue.</title>
        <authorList>
            <person name="Kono N."/>
            <person name="Nakamura H."/>
            <person name="Ohtoshi R."/>
            <person name="Moran D.A.P."/>
            <person name="Shinohara A."/>
            <person name="Yoshida Y."/>
            <person name="Fujiwara M."/>
            <person name="Mori M."/>
            <person name="Tomita M."/>
            <person name="Arakawa K."/>
        </authorList>
    </citation>
    <scope>NUCLEOTIDE SEQUENCE [LARGE SCALE GENOMIC DNA]</scope>
</reference>
<protein>
    <submittedName>
        <fullName evidence="2">Uncharacterized protein</fullName>
    </submittedName>
</protein>
<dbReference type="EMBL" id="BGPR01144685">
    <property type="protein sequence ID" value="GBN74543.1"/>
    <property type="molecule type" value="Genomic_DNA"/>
</dbReference>
<keyword evidence="3" id="KW-1185">Reference proteome</keyword>
<evidence type="ECO:0000313" key="3">
    <source>
        <dbReference type="Proteomes" id="UP000499080"/>
    </source>
</evidence>
<sequence>MDSKIQVKKTSITEGTGCRQPGKKRQKRESSRLNVLIYSAGGQVFKLPQAGLQLRRVRHDEHQQHGGQSQSPNLLIRFRYKPNFDS</sequence>
<evidence type="ECO:0000313" key="2">
    <source>
        <dbReference type="EMBL" id="GBN74543.1"/>
    </source>
</evidence>
<gene>
    <name evidence="2" type="ORF">AVEN_176300_1</name>
</gene>
<evidence type="ECO:0000256" key="1">
    <source>
        <dbReference type="SAM" id="MobiDB-lite"/>
    </source>
</evidence>
<feature type="region of interest" description="Disordered" evidence="1">
    <location>
        <begin position="1"/>
        <end position="31"/>
    </location>
</feature>
<organism evidence="2 3">
    <name type="scientific">Araneus ventricosus</name>
    <name type="common">Orbweaver spider</name>
    <name type="synonym">Epeira ventricosa</name>
    <dbReference type="NCBI Taxonomy" id="182803"/>
    <lineage>
        <taxon>Eukaryota</taxon>
        <taxon>Metazoa</taxon>
        <taxon>Ecdysozoa</taxon>
        <taxon>Arthropoda</taxon>
        <taxon>Chelicerata</taxon>
        <taxon>Arachnida</taxon>
        <taxon>Araneae</taxon>
        <taxon>Araneomorphae</taxon>
        <taxon>Entelegynae</taxon>
        <taxon>Araneoidea</taxon>
        <taxon>Araneidae</taxon>
        <taxon>Araneus</taxon>
    </lineage>
</organism>
<accession>A0A4Y2RFQ9</accession>
<feature type="region of interest" description="Disordered" evidence="1">
    <location>
        <begin position="57"/>
        <end position="86"/>
    </location>
</feature>
<comment type="caution">
    <text evidence="2">The sequence shown here is derived from an EMBL/GenBank/DDBJ whole genome shotgun (WGS) entry which is preliminary data.</text>
</comment>
<proteinExistence type="predicted"/>
<name>A0A4Y2RFQ9_ARAVE</name>
<dbReference type="Proteomes" id="UP000499080">
    <property type="component" value="Unassembled WGS sequence"/>
</dbReference>
<dbReference type="AlphaFoldDB" id="A0A4Y2RFQ9"/>